<evidence type="ECO:0000256" key="3">
    <source>
        <dbReference type="ARBA" id="ARBA00022475"/>
    </source>
</evidence>
<dbReference type="STRING" id="1123309.GCA_000377005_01594"/>
<keyword evidence="2 8" id="KW-0813">Transport</keyword>
<dbReference type="EMBL" id="RQZA01000001">
    <property type="protein sequence ID" value="RRD32515.1"/>
    <property type="molecule type" value="Genomic_DNA"/>
</dbReference>
<sequence>MGVNEATIVHQYAYQFVENIAYRDDIWAIYDEIQRMISIIHETKLNRILSSPTISSEDKAGFVRNLRQSTYRFINDLVETLIQDENYDVLLPTLEDILLKISKSKNEYDMVVTSFQALTEEQKQRLTAIVEEKFSVKVHNVIEEIDKELLGGFIVNVNHRVIDTSVRAQLGDIRKKL</sequence>
<keyword evidence="3 8" id="KW-1003">Cell membrane</keyword>
<gene>
    <name evidence="8" type="primary">atpH</name>
    <name evidence="9" type="ORF">EII38_01920</name>
</gene>
<keyword evidence="10" id="KW-1185">Reference proteome</keyword>
<reference evidence="9 10" key="1">
    <citation type="submission" date="2018-11" db="EMBL/GenBank/DDBJ databases">
        <title>Genomes From Bacteria Associated with the Canine Oral Cavity: a Test Case for Automated Genome-Based Taxonomic Assignment.</title>
        <authorList>
            <person name="Coil D.A."/>
            <person name="Jospin G."/>
            <person name="Darling A.E."/>
            <person name="Wallis C."/>
            <person name="Davis I.J."/>
            <person name="Harris S."/>
            <person name="Eisen J.A."/>
            <person name="Holcombe L.J."/>
            <person name="O'Flynn C."/>
        </authorList>
    </citation>
    <scope>NUCLEOTIDE SEQUENCE [LARGE SCALE GENOMIC DNA]</scope>
    <source>
        <strain evidence="9 10">OH4621_COT-116</strain>
    </source>
</reference>
<dbReference type="PANTHER" id="PTHR11910">
    <property type="entry name" value="ATP SYNTHASE DELTA CHAIN"/>
    <property type="match status" value="1"/>
</dbReference>
<evidence type="ECO:0000256" key="7">
    <source>
        <dbReference type="ARBA" id="ARBA00023310"/>
    </source>
</evidence>
<dbReference type="GO" id="GO:0045259">
    <property type="term" value="C:proton-transporting ATP synthase complex"/>
    <property type="evidence" value="ECO:0007669"/>
    <property type="project" value="UniProtKB-KW"/>
</dbReference>
<evidence type="ECO:0000256" key="2">
    <source>
        <dbReference type="ARBA" id="ARBA00022448"/>
    </source>
</evidence>
<evidence type="ECO:0000256" key="4">
    <source>
        <dbReference type="ARBA" id="ARBA00022781"/>
    </source>
</evidence>
<dbReference type="AlphaFoldDB" id="A0A3P1VG64"/>
<dbReference type="NCBIfam" id="NF004401">
    <property type="entry name" value="PRK05758.2-1"/>
    <property type="match status" value="1"/>
</dbReference>
<evidence type="ECO:0000256" key="8">
    <source>
        <dbReference type="HAMAP-Rule" id="MF_01416"/>
    </source>
</evidence>
<organism evidence="9 10">
    <name type="scientific">Streptococcus minor</name>
    <dbReference type="NCBI Taxonomy" id="229549"/>
    <lineage>
        <taxon>Bacteria</taxon>
        <taxon>Bacillati</taxon>
        <taxon>Bacillota</taxon>
        <taxon>Bacilli</taxon>
        <taxon>Lactobacillales</taxon>
        <taxon>Streptococcaceae</taxon>
        <taxon>Streptococcus</taxon>
    </lineage>
</organism>
<evidence type="ECO:0000256" key="1">
    <source>
        <dbReference type="ARBA" id="ARBA00004370"/>
    </source>
</evidence>
<comment type="similarity">
    <text evidence="8">Belongs to the ATPase delta chain family.</text>
</comment>
<proteinExistence type="inferred from homology"/>
<evidence type="ECO:0000313" key="9">
    <source>
        <dbReference type="EMBL" id="RRD32515.1"/>
    </source>
</evidence>
<dbReference type="RefSeq" id="WP_124775579.1">
    <property type="nucleotide sequence ID" value="NZ_RQZA01000001.1"/>
</dbReference>
<dbReference type="NCBIfam" id="TIGR01145">
    <property type="entry name" value="ATP_synt_delta"/>
    <property type="match status" value="1"/>
</dbReference>
<evidence type="ECO:0000256" key="6">
    <source>
        <dbReference type="ARBA" id="ARBA00023136"/>
    </source>
</evidence>
<dbReference type="SUPFAM" id="SSF47928">
    <property type="entry name" value="N-terminal domain of the delta subunit of the F1F0-ATP synthase"/>
    <property type="match status" value="1"/>
</dbReference>
<evidence type="ECO:0000256" key="5">
    <source>
        <dbReference type="ARBA" id="ARBA00023065"/>
    </source>
</evidence>
<dbReference type="GO" id="GO:0016787">
    <property type="term" value="F:hydrolase activity"/>
    <property type="evidence" value="ECO:0007669"/>
    <property type="project" value="UniProtKB-KW"/>
</dbReference>
<dbReference type="PRINTS" id="PR00125">
    <property type="entry name" value="ATPASEDELTA"/>
</dbReference>
<dbReference type="Proteomes" id="UP000281771">
    <property type="component" value="Unassembled WGS sequence"/>
</dbReference>
<dbReference type="HAMAP" id="MF_01416">
    <property type="entry name" value="ATP_synth_delta_bact"/>
    <property type="match status" value="1"/>
</dbReference>
<dbReference type="GO" id="GO:0046933">
    <property type="term" value="F:proton-transporting ATP synthase activity, rotational mechanism"/>
    <property type="evidence" value="ECO:0007669"/>
    <property type="project" value="UniProtKB-UniRule"/>
</dbReference>
<keyword evidence="4 8" id="KW-0375">Hydrogen ion transport</keyword>
<keyword evidence="6 8" id="KW-0472">Membrane</keyword>
<accession>A0A3P1VG64</accession>
<keyword evidence="7 8" id="KW-0066">ATP synthesis</keyword>
<name>A0A3P1VG64_9STRE</name>
<comment type="function">
    <text evidence="8">F(1)F(0) ATP synthase produces ATP from ADP in the presence of a proton or sodium gradient. F-type ATPases consist of two structural domains, F(1) containing the extramembraneous catalytic core and F(0) containing the membrane proton channel, linked together by a central stalk and a peripheral stalk. During catalysis, ATP synthesis in the catalytic domain of F(1) is coupled via a rotary mechanism of the central stalk subunits to proton translocation.</text>
</comment>
<keyword evidence="9" id="KW-0378">Hydrolase</keyword>
<protein>
    <recommendedName>
        <fullName evidence="8">ATP synthase subunit delta</fullName>
    </recommendedName>
    <alternativeName>
        <fullName evidence="8">ATP synthase F(1) sector subunit delta</fullName>
    </alternativeName>
    <alternativeName>
        <fullName evidence="8">F-type ATPase subunit delta</fullName>
        <shortName evidence="8">F-ATPase subunit delta</shortName>
    </alternativeName>
</protein>
<dbReference type="Pfam" id="PF00213">
    <property type="entry name" value="OSCP"/>
    <property type="match status" value="1"/>
</dbReference>
<comment type="function">
    <text evidence="8">This protein is part of the stalk that links CF(0) to CF(1). It either transmits conformational changes from CF(0) to CF(1) or is implicated in proton conduction.</text>
</comment>
<keyword evidence="5 8" id="KW-0406">Ion transport</keyword>
<comment type="subcellular location">
    <subcellularLocation>
        <location evidence="8">Cell membrane</location>
        <topology evidence="8">Peripheral membrane protein</topology>
    </subcellularLocation>
    <subcellularLocation>
        <location evidence="1">Membrane</location>
    </subcellularLocation>
</comment>
<dbReference type="InterPro" id="IPR026015">
    <property type="entry name" value="ATP_synth_OSCP/delta_N_sf"/>
</dbReference>
<dbReference type="GO" id="GO:0005886">
    <property type="term" value="C:plasma membrane"/>
    <property type="evidence" value="ECO:0007669"/>
    <property type="project" value="UniProtKB-SubCell"/>
</dbReference>
<evidence type="ECO:0000313" key="10">
    <source>
        <dbReference type="Proteomes" id="UP000281771"/>
    </source>
</evidence>
<comment type="caution">
    <text evidence="9">The sequence shown here is derived from an EMBL/GenBank/DDBJ whole genome shotgun (WGS) entry which is preliminary data.</text>
</comment>
<keyword evidence="8" id="KW-0139">CF(1)</keyword>
<dbReference type="InterPro" id="IPR000711">
    <property type="entry name" value="ATPase_OSCP/dsu"/>
</dbReference>